<gene>
    <name evidence="5" type="ORF">A2592_03265</name>
</gene>
<dbReference type="SUPFAM" id="SSF55931">
    <property type="entry name" value="Glutamine synthetase/guanido kinase"/>
    <property type="match status" value="1"/>
</dbReference>
<proteinExistence type="inferred from homology"/>
<comment type="caution">
    <text evidence="5">The sequence shown here is derived from an EMBL/GenBank/DDBJ whole genome shotgun (WGS) entry which is preliminary data.</text>
</comment>
<name>A0A1F6FPD1_9BACT</name>
<evidence type="ECO:0000256" key="1">
    <source>
        <dbReference type="ARBA" id="ARBA00022598"/>
    </source>
</evidence>
<dbReference type="Pfam" id="PF00120">
    <property type="entry name" value="Gln-synt_C"/>
    <property type="match status" value="1"/>
</dbReference>
<evidence type="ECO:0000256" key="3">
    <source>
        <dbReference type="RuleBase" id="RU000384"/>
    </source>
</evidence>
<dbReference type="Gene3D" id="3.30.590.10">
    <property type="entry name" value="Glutamine synthetase/guanido kinase, catalytic domain"/>
    <property type="match status" value="1"/>
</dbReference>
<sequence>MDIKFKAQKNEGDFKVIVAVPDVTGKLVGYHLFHSAKDIEHSDQKKVGICSSVLAWDVEQNPIQGIDIAGFHTGWQDFFIHYNLQSVRNLNWLENTLFVMGELCDASGNPISVSPYQVLKNQITKLGEAGYTAYVATELEFYLVRKQESETLVAEKRHDYRVDHYTNSFSPFFDQLCMSLEKTGIKVESWQSEWGVGQWEVNLSPGSPLQVAESHLLFKLAVTDVASQYGYKANFMAKPFSNQVGSSCHTHISLKDNQNNKIFFDETQKFNMSQEALYAVQGLLSHARDLLPLYASNINSYKRLVAKDFSGHAETWGLDNRTTTCRMIGEDADSLHIEFRLPGADANPYLVLAGVLASVRSGLEEKITPNEPISNDATTDTSLQDFPLSLRNAINGFSESTFVKNEFKDDFVDFYRTHLEHEQFEFDKVVTEWELNRYGD</sequence>
<dbReference type="SMART" id="SM01230">
    <property type="entry name" value="Gln-synt_C"/>
    <property type="match status" value="1"/>
</dbReference>
<dbReference type="EMBL" id="MFMT01000042">
    <property type="protein sequence ID" value="OGG87718.1"/>
    <property type="molecule type" value="Genomic_DNA"/>
</dbReference>
<evidence type="ECO:0000256" key="2">
    <source>
        <dbReference type="PROSITE-ProRule" id="PRU01331"/>
    </source>
</evidence>
<comment type="similarity">
    <text evidence="2 3">Belongs to the glutamine synthetase family.</text>
</comment>
<evidence type="ECO:0000259" key="4">
    <source>
        <dbReference type="PROSITE" id="PS51987"/>
    </source>
</evidence>
<dbReference type="Proteomes" id="UP000179230">
    <property type="component" value="Unassembled WGS sequence"/>
</dbReference>
<reference evidence="5 6" key="1">
    <citation type="journal article" date="2016" name="Nat. Commun.">
        <title>Thousands of microbial genomes shed light on interconnected biogeochemical processes in an aquifer system.</title>
        <authorList>
            <person name="Anantharaman K."/>
            <person name="Brown C.T."/>
            <person name="Hug L.A."/>
            <person name="Sharon I."/>
            <person name="Castelle C.J."/>
            <person name="Probst A.J."/>
            <person name="Thomas B.C."/>
            <person name="Singh A."/>
            <person name="Wilkins M.J."/>
            <person name="Karaoz U."/>
            <person name="Brodie E.L."/>
            <person name="Williams K.H."/>
            <person name="Hubbard S.S."/>
            <person name="Banfield J.F."/>
        </authorList>
    </citation>
    <scope>NUCLEOTIDE SEQUENCE [LARGE SCALE GENOMIC DNA]</scope>
</reference>
<dbReference type="PROSITE" id="PS51987">
    <property type="entry name" value="GS_CATALYTIC"/>
    <property type="match status" value="1"/>
</dbReference>
<accession>A0A1F6FPD1</accession>
<dbReference type="PANTHER" id="PTHR43785:SF12">
    <property type="entry name" value="TYPE-1 GLUTAMINE SYNTHETASE 2"/>
    <property type="match status" value="1"/>
</dbReference>
<evidence type="ECO:0000313" key="5">
    <source>
        <dbReference type="EMBL" id="OGG87718.1"/>
    </source>
</evidence>
<dbReference type="PANTHER" id="PTHR43785">
    <property type="entry name" value="GAMMA-GLUTAMYLPUTRESCINE SYNTHETASE"/>
    <property type="match status" value="1"/>
</dbReference>
<dbReference type="GO" id="GO:0004356">
    <property type="term" value="F:glutamine synthetase activity"/>
    <property type="evidence" value="ECO:0007669"/>
    <property type="project" value="InterPro"/>
</dbReference>
<evidence type="ECO:0000313" key="6">
    <source>
        <dbReference type="Proteomes" id="UP000179230"/>
    </source>
</evidence>
<dbReference type="InterPro" id="IPR014746">
    <property type="entry name" value="Gln_synth/guanido_kin_cat_dom"/>
</dbReference>
<protein>
    <recommendedName>
        <fullName evidence="4">GS catalytic domain-containing protein</fullName>
    </recommendedName>
</protein>
<feature type="domain" description="GS catalytic" evidence="4">
    <location>
        <begin position="115"/>
        <end position="440"/>
    </location>
</feature>
<organism evidence="5 6">
    <name type="scientific">Candidatus Kaiserbacteria bacterium RIFOXYD1_FULL_42_15</name>
    <dbReference type="NCBI Taxonomy" id="1798532"/>
    <lineage>
        <taxon>Bacteria</taxon>
        <taxon>Candidatus Kaiseribacteriota</taxon>
    </lineage>
</organism>
<keyword evidence="1" id="KW-0436">Ligase</keyword>
<dbReference type="AlphaFoldDB" id="A0A1F6FPD1"/>
<dbReference type="InterPro" id="IPR008146">
    <property type="entry name" value="Gln_synth_cat_dom"/>
</dbReference>